<keyword evidence="5" id="KW-0136">Cellulose degradation</keyword>
<dbReference type="Gene3D" id="3.20.20.80">
    <property type="entry name" value="Glycosidases"/>
    <property type="match status" value="1"/>
</dbReference>
<evidence type="ECO:0000256" key="1">
    <source>
        <dbReference type="ARBA" id="ARBA00000448"/>
    </source>
</evidence>
<dbReference type="HOGENOM" id="CLU_001859_1_0_0"/>
<keyword evidence="13" id="KW-1185">Reference proteome</keyword>
<comment type="similarity">
    <text evidence="2 11">Belongs to the glycosyl hydrolase 1 family.</text>
</comment>
<evidence type="ECO:0000256" key="10">
    <source>
        <dbReference type="PIRSR" id="PIRSR617736-2"/>
    </source>
</evidence>
<feature type="binding site" evidence="10">
    <location>
        <position position="118"/>
    </location>
    <ligand>
        <name>substrate</name>
    </ligand>
</feature>
<accession>A0A081BLU3</accession>
<feature type="binding site" evidence="10">
    <location>
        <position position="17"/>
    </location>
    <ligand>
        <name>substrate</name>
    </ligand>
</feature>
<evidence type="ECO:0000256" key="6">
    <source>
        <dbReference type="ARBA" id="ARBA00023277"/>
    </source>
</evidence>
<dbReference type="GO" id="GO:0008422">
    <property type="term" value="F:beta-glucosidase activity"/>
    <property type="evidence" value="ECO:0007669"/>
    <property type="project" value="UniProtKB-EC"/>
</dbReference>
<feature type="binding site" evidence="10">
    <location>
        <position position="301"/>
    </location>
    <ligand>
        <name>substrate</name>
    </ligand>
</feature>
<keyword evidence="7 11" id="KW-0326">Glycosidase</keyword>
<sequence length="454" mass="51882">MNFPENFVWGVAAAAYQIEGAAYDEGKGLSVWDMFCRKPGAVWNGHTGDVACDHYHRYQEDVALMKELGLPAYRLSVSWPRVLPQGVGAVNEKGLDFYDRLIDELLAANITPYVTLFHWDYPLELFRRGGWLNPDSPEWFADYTRLMVERLSDRVRHWMTYNEPRVFVGLGHEIGRHAPGLQFGLPDVLQMCHHVMLSHGRGVQTIRAYSKTPSQVGCVVTTGFQQMPATNRPEDIEAAREAMFSISTPNCFHTALWLDPILLGRYPDTAYSTYGDAMPVIHDGDLATMHQPLDFIGLNIYFGEQYAAGSDGRPEKVPFPAGHPQTAFRWFVTPEALYWGPKFVYERYGVPVMITENGLSNLDWVSTDGKVHDPQRIDFLRRYLIELRRACADGVDVRGYFQWSILDNFEWAEGYKERFGLVHVDYQTQKRTPKDSAFWYKSIIASNGRALDEI</sequence>
<dbReference type="PANTHER" id="PTHR10353:SF36">
    <property type="entry name" value="LP05116P"/>
    <property type="match status" value="1"/>
</dbReference>
<proteinExistence type="inferred from homology"/>
<reference evidence="12" key="1">
    <citation type="journal article" date="2015" name="PeerJ">
        <title>First genomic representation of candidate bacterial phylum KSB3 points to enhanced environmental sensing as a trigger of wastewater bulking.</title>
        <authorList>
            <person name="Sekiguchi Y."/>
            <person name="Ohashi A."/>
            <person name="Parks D.H."/>
            <person name="Yamauchi T."/>
            <person name="Tyson G.W."/>
            <person name="Hugenholtz P."/>
        </authorList>
    </citation>
    <scope>NUCLEOTIDE SEQUENCE [LARGE SCALE GENOMIC DNA]</scope>
</reference>
<evidence type="ECO:0000256" key="11">
    <source>
        <dbReference type="RuleBase" id="RU361175"/>
    </source>
</evidence>
<dbReference type="PANTHER" id="PTHR10353">
    <property type="entry name" value="GLYCOSYL HYDROLASE"/>
    <property type="match status" value="1"/>
</dbReference>
<dbReference type="SUPFAM" id="SSF51445">
    <property type="entry name" value="(Trans)glycosidases"/>
    <property type="match status" value="1"/>
</dbReference>
<feature type="active site" description="Nucleophile" evidence="9">
    <location>
        <position position="356"/>
    </location>
</feature>
<dbReference type="STRING" id="1499966.U14_02602"/>
<dbReference type="PRINTS" id="PR00131">
    <property type="entry name" value="GLHYDRLASE1"/>
</dbReference>
<dbReference type="AlphaFoldDB" id="A0A081BLU3"/>
<dbReference type="InterPro" id="IPR017736">
    <property type="entry name" value="Glyco_hydro_1_beta-glucosidase"/>
</dbReference>
<organism evidence="12">
    <name type="scientific">Candidatus Moduliflexus flocculans</name>
    <dbReference type="NCBI Taxonomy" id="1499966"/>
    <lineage>
        <taxon>Bacteria</taxon>
        <taxon>Candidatus Moduliflexota</taxon>
        <taxon>Candidatus Moduliflexia</taxon>
        <taxon>Candidatus Moduliflexales</taxon>
        <taxon>Candidatus Moduliflexaceae</taxon>
    </lineage>
</organism>
<dbReference type="EMBL" id="DF820457">
    <property type="protein sequence ID" value="GAK51359.1"/>
    <property type="molecule type" value="Genomic_DNA"/>
</dbReference>
<evidence type="ECO:0000256" key="3">
    <source>
        <dbReference type="ARBA" id="ARBA00012744"/>
    </source>
</evidence>
<dbReference type="Proteomes" id="UP000030700">
    <property type="component" value="Unassembled WGS sequence"/>
</dbReference>
<dbReference type="FunFam" id="3.20.20.80:FF:000004">
    <property type="entry name" value="Beta-glucosidase 6-phospho-beta-glucosidase"/>
    <property type="match status" value="1"/>
</dbReference>
<evidence type="ECO:0000313" key="13">
    <source>
        <dbReference type="Proteomes" id="UP000030700"/>
    </source>
</evidence>
<dbReference type="InterPro" id="IPR033132">
    <property type="entry name" value="GH_1_N_CS"/>
</dbReference>
<evidence type="ECO:0000256" key="7">
    <source>
        <dbReference type="ARBA" id="ARBA00023295"/>
    </source>
</evidence>
<evidence type="ECO:0000313" key="12">
    <source>
        <dbReference type="EMBL" id="GAK51359.1"/>
    </source>
</evidence>
<keyword evidence="6" id="KW-0119">Carbohydrate metabolism</keyword>
<comment type="catalytic activity">
    <reaction evidence="1 11">
        <text>Hydrolysis of terminal, non-reducing beta-D-glucosyl residues with release of beta-D-glucose.</text>
        <dbReference type="EC" id="3.2.1.21"/>
    </reaction>
</comment>
<feature type="binding site" evidence="10">
    <location>
        <position position="403"/>
    </location>
    <ligand>
        <name>substrate</name>
    </ligand>
</feature>
<dbReference type="GO" id="GO:0005829">
    <property type="term" value="C:cytosol"/>
    <property type="evidence" value="ECO:0007669"/>
    <property type="project" value="TreeGrafter"/>
</dbReference>
<evidence type="ECO:0000256" key="9">
    <source>
        <dbReference type="PIRSR" id="PIRSR617736-1"/>
    </source>
</evidence>
<dbReference type="PROSITE" id="PS00653">
    <property type="entry name" value="GLYCOSYL_HYDROL_F1_2"/>
    <property type="match status" value="1"/>
</dbReference>
<protein>
    <recommendedName>
        <fullName evidence="3 11">Beta-glucosidase</fullName>
        <ecNumber evidence="3 11">3.2.1.21</ecNumber>
    </recommendedName>
</protein>
<evidence type="ECO:0000256" key="4">
    <source>
        <dbReference type="ARBA" id="ARBA00022801"/>
    </source>
</evidence>
<evidence type="ECO:0000256" key="2">
    <source>
        <dbReference type="ARBA" id="ARBA00010838"/>
    </source>
</evidence>
<feature type="binding site" evidence="10">
    <location>
        <position position="162"/>
    </location>
    <ligand>
        <name>substrate</name>
    </ligand>
</feature>
<dbReference type="InterPro" id="IPR017853">
    <property type="entry name" value="GH"/>
</dbReference>
<dbReference type="NCBIfam" id="TIGR03356">
    <property type="entry name" value="BGL"/>
    <property type="match status" value="1"/>
</dbReference>
<dbReference type="Pfam" id="PF00232">
    <property type="entry name" value="Glyco_hydro_1"/>
    <property type="match status" value="1"/>
</dbReference>
<dbReference type="EC" id="3.2.1.21" evidence="3 11"/>
<keyword evidence="4 11" id="KW-0378">Hydrolase</keyword>
<name>A0A081BLU3_9BACT</name>
<dbReference type="InterPro" id="IPR001360">
    <property type="entry name" value="Glyco_hydro_1"/>
</dbReference>
<evidence type="ECO:0000256" key="5">
    <source>
        <dbReference type="ARBA" id="ARBA00023001"/>
    </source>
</evidence>
<gene>
    <name evidence="12" type="ORF">U14_02602</name>
</gene>
<dbReference type="GO" id="GO:0030245">
    <property type="term" value="P:cellulose catabolic process"/>
    <property type="evidence" value="ECO:0007669"/>
    <property type="project" value="UniProtKB-KW"/>
</dbReference>
<feature type="active site" description="Proton donor" evidence="9">
    <location>
        <position position="163"/>
    </location>
</feature>
<feature type="binding site" evidence="10">
    <location>
        <begin position="410"/>
        <end position="411"/>
    </location>
    <ligand>
        <name>substrate</name>
    </ligand>
</feature>
<evidence type="ECO:0000256" key="8">
    <source>
        <dbReference type="ARBA" id="ARBA00023326"/>
    </source>
</evidence>
<keyword evidence="8" id="KW-0624">Polysaccharide degradation</keyword>